<name>A0A3N9P2K8_9BACL</name>
<evidence type="ECO:0000259" key="1">
    <source>
        <dbReference type="Pfam" id="PF09643"/>
    </source>
</evidence>
<dbReference type="OrthoDB" id="1809393at2"/>
<reference evidence="2 3" key="1">
    <citation type="submission" date="2018-11" db="EMBL/GenBank/DDBJ databases">
        <title>Genome sequence of strain 7197.</title>
        <authorList>
            <person name="Gao J."/>
            <person name="Sun J."/>
        </authorList>
    </citation>
    <scope>NUCLEOTIDE SEQUENCE [LARGE SCALE GENOMIC DNA]</scope>
    <source>
        <strain evidence="2 3">7197</strain>
    </source>
</reference>
<gene>
    <name evidence="2" type="ORF">EH198_16455</name>
</gene>
<protein>
    <recommendedName>
        <fullName evidence="1">YopX protein domain-containing protein</fullName>
    </recommendedName>
</protein>
<dbReference type="Proteomes" id="UP000282529">
    <property type="component" value="Unassembled WGS sequence"/>
</dbReference>
<dbReference type="SUPFAM" id="SSF159006">
    <property type="entry name" value="YopX-like"/>
    <property type="match status" value="1"/>
</dbReference>
<dbReference type="Pfam" id="PF09643">
    <property type="entry name" value="YopX"/>
    <property type="match status" value="1"/>
</dbReference>
<dbReference type="Gene3D" id="2.30.30.290">
    <property type="entry name" value="YopX-like domains"/>
    <property type="match status" value="1"/>
</dbReference>
<comment type="caution">
    <text evidence="2">The sequence shown here is derived from an EMBL/GenBank/DDBJ whole genome shotgun (WGS) entry which is preliminary data.</text>
</comment>
<dbReference type="InterPro" id="IPR019096">
    <property type="entry name" value="YopX_protein"/>
</dbReference>
<feature type="domain" description="YopX protein" evidence="1">
    <location>
        <begin position="35"/>
        <end position="122"/>
    </location>
</feature>
<dbReference type="EMBL" id="RQPI01000010">
    <property type="protein sequence ID" value="RQW10025.1"/>
    <property type="molecule type" value="Genomic_DNA"/>
</dbReference>
<accession>A0A3N9P2K8</accession>
<evidence type="ECO:0000313" key="3">
    <source>
        <dbReference type="Proteomes" id="UP000282529"/>
    </source>
</evidence>
<dbReference type="RefSeq" id="WP_124696605.1">
    <property type="nucleotide sequence ID" value="NZ_JBHUFE010000036.1"/>
</dbReference>
<dbReference type="NCBIfam" id="TIGR01671">
    <property type="entry name" value="phage_TIGR01671"/>
    <property type="match status" value="1"/>
</dbReference>
<proteinExistence type="predicted"/>
<sequence>MREIKFRAWVVKDEDGDIVPYMEDMNGVESYKDPFEEHRKGNIVLLQYTGLKDKNGREICEGDVVGVKAYLGHGYGRKVVFRDGCFGFEAVPNVSEELCYLEVWTEDVEVIGNIYENPELLEV</sequence>
<dbReference type="InterPro" id="IPR023385">
    <property type="entry name" value="YopX-like_C"/>
</dbReference>
<keyword evidence="3" id="KW-1185">Reference proteome</keyword>
<organism evidence="2 3">
    <name type="scientific">Paenibacillus rhizophilus</name>
    <dbReference type="NCBI Taxonomy" id="1850366"/>
    <lineage>
        <taxon>Bacteria</taxon>
        <taxon>Bacillati</taxon>
        <taxon>Bacillota</taxon>
        <taxon>Bacilli</taxon>
        <taxon>Bacillales</taxon>
        <taxon>Paenibacillaceae</taxon>
        <taxon>Paenibacillus</taxon>
    </lineage>
</organism>
<dbReference type="AlphaFoldDB" id="A0A3N9P2K8"/>
<dbReference type="InterPro" id="IPR010024">
    <property type="entry name" value="CHP16711"/>
</dbReference>
<evidence type="ECO:0000313" key="2">
    <source>
        <dbReference type="EMBL" id="RQW10025.1"/>
    </source>
</evidence>